<dbReference type="KEGG" id="gms:SOIL9_03760"/>
<keyword evidence="1" id="KW-0732">Signal</keyword>
<dbReference type="EMBL" id="LR593886">
    <property type="protein sequence ID" value="VTR98133.1"/>
    <property type="molecule type" value="Genomic_DNA"/>
</dbReference>
<gene>
    <name evidence="2" type="ORF">SOIL9_03760</name>
</gene>
<dbReference type="RefSeq" id="WP_162671503.1">
    <property type="nucleotide sequence ID" value="NZ_LR593886.1"/>
</dbReference>
<reference evidence="2 3" key="1">
    <citation type="submission" date="2019-05" db="EMBL/GenBank/DDBJ databases">
        <authorList>
            <consortium name="Science for Life Laboratories"/>
        </authorList>
    </citation>
    <scope>NUCLEOTIDE SEQUENCE [LARGE SCALE GENOMIC DNA]</scope>
    <source>
        <strain evidence="2">Soil9</strain>
    </source>
</reference>
<feature type="signal peptide" evidence="1">
    <location>
        <begin position="1"/>
        <end position="18"/>
    </location>
</feature>
<evidence type="ECO:0008006" key="4">
    <source>
        <dbReference type="Google" id="ProtNLM"/>
    </source>
</evidence>
<dbReference type="Pfam" id="PF10142">
    <property type="entry name" value="PhoPQ_related"/>
    <property type="match status" value="1"/>
</dbReference>
<dbReference type="InterPro" id="IPR009199">
    <property type="entry name" value="PhoPQ-act_pathogen-rel_PqaA"/>
</dbReference>
<sequence length="456" mass="51325">MRFFTLALAALVTLPALARSAPEAPPAPPTDLVDYVTKKDDSFSWKLAGKQETDKGTIYDIDLVSQTWHEIKWDHKLQVIVPKGAKPQATMALWNQGGTPNPTSGLLGLALAERIKAPIAFLYGVPKQPLFDGKKEDTLIAETFVRYLETKDGSWPLLFPMVKSVVRAMDALQAFAKEEWKFELKSFVITGASKRGWTSWLTAATGDKRVKAIAPLVIDTLNMPVQMKNQVAAFGKPSEMIRDYTERKLVPIPDTADGKKLWRMVDPWVYRDKVTVPKMIINGANDPYWPLDALNTYWDDLKGEKWVLYVPNAGHDLREMDKEGKKELLPVRAVDTLAAFCYCQIFDKKMPTLNWKYGEQGADVPFSIEVNGTLKGQRVWSADCGTRDFRKSQWSSETLSETKGNVAVVVSGPVSLDLKFRRPDKNLKAVLVETEFDVDGRKFNLSSQLRILEPKQ</sequence>
<name>A0A6P2DAB9_9BACT</name>
<dbReference type="AlphaFoldDB" id="A0A6P2DAB9"/>
<feature type="chain" id="PRO_5026796328" description="PhoPQ-activated pathogenicity-related protein" evidence="1">
    <location>
        <begin position="19"/>
        <end position="456"/>
    </location>
</feature>
<dbReference type="SUPFAM" id="SSF53474">
    <property type="entry name" value="alpha/beta-Hydrolases"/>
    <property type="match status" value="1"/>
</dbReference>
<evidence type="ECO:0000313" key="2">
    <source>
        <dbReference type="EMBL" id="VTR98133.1"/>
    </source>
</evidence>
<dbReference type="PANTHER" id="PTHR31497:SF0">
    <property type="entry name" value="AUTOCRINE PROLIFERATION REPRESSOR PROTEIN A"/>
    <property type="match status" value="1"/>
</dbReference>
<evidence type="ECO:0000313" key="3">
    <source>
        <dbReference type="Proteomes" id="UP000464178"/>
    </source>
</evidence>
<organism evidence="2 3">
    <name type="scientific">Gemmata massiliana</name>
    <dbReference type="NCBI Taxonomy" id="1210884"/>
    <lineage>
        <taxon>Bacteria</taxon>
        <taxon>Pseudomonadati</taxon>
        <taxon>Planctomycetota</taxon>
        <taxon>Planctomycetia</taxon>
        <taxon>Gemmatales</taxon>
        <taxon>Gemmataceae</taxon>
        <taxon>Gemmata</taxon>
    </lineage>
</organism>
<dbReference type="Proteomes" id="UP000464178">
    <property type="component" value="Chromosome"/>
</dbReference>
<keyword evidence="3" id="KW-1185">Reference proteome</keyword>
<accession>A0A6P2DAB9</accession>
<proteinExistence type="predicted"/>
<protein>
    <recommendedName>
        <fullName evidence="4">PhoPQ-activated pathogenicity-related protein</fullName>
    </recommendedName>
</protein>
<dbReference type="InterPro" id="IPR029058">
    <property type="entry name" value="AB_hydrolase_fold"/>
</dbReference>
<evidence type="ECO:0000256" key="1">
    <source>
        <dbReference type="SAM" id="SignalP"/>
    </source>
</evidence>
<dbReference type="PANTHER" id="PTHR31497">
    <property type="entry name" value="AUTOCRINE PROLIFERATION REPRESSOR PROTEIN A"/>
    <property type="match status" value="1"/>
</dbReference>
<dbReference type="Gene3D" id="3.40.50.1820">
    <property type="entry name" value="alpha/beta hydrolase"/>
    <property type="match status" value="1"/>
</dbReference>